<name>A0A6L7ISX8_9ACTN</name>
<dbReference type="KEGG" id="egd:GS424_010660"/>
<evidence type="ECO:0008006" key="3">
    <source>
        <dbReference type="Google" id="ProtNLM"/>
    </source>
</evidence>
<evidence type="ECO:0000313" key="2">
    <source>
        <dbReference type="Proteomes" id="UP000478463"/>
    </source>
</evidence>
<sequence length="303" mass="32005">MPYRGLLYFVSQSAGSDYRTDPYATERRCLPNRTHGIRYASAPKRSTCIRTYAPSEAVRPVCARSSTASRQARQSFEPQRVLKAVFAMVLVAILSAFLGIFAARALTGAIDEGAFPLIGSASAAASTGTASLSAPQSSWEQGTVPALYQDDPQWADRPYGASTVGDAGAAPLCLAMVHIEATGDTGTGPVEVASFSQSSGYANSVDATELLTEGAAQLGLASREIEANELAMRRELVGDRPIIAAMKAGSFGSSATYIVITGIDEHGTLAVVDPLSRDHTSRHWTFDEITSQATGLWSYTPAA</sequence>
<organism evidence="1 2">
    <name type="scientific">Eggerthella guodeyinii</name>
    <dbReference type="NCBI Taxonomy" id="2690837"/>
    <lineage>
        <taxon>Bacteria</taxon>
        <taxon>Bacillati</taxon>
        <taxon>Actinomycetota</taxon>
        <taxon>Coriobacteriia</taxon>
        <taxon>Eggerthellales</taxon>
        <taxon>Eggerthellaceae</taxon>
        <taxon>Eggerthella</taxon>
    </lineage>
</organism>
<dbReference type="EMBL" id="CP063310">
    <property type="protein sequence ID" value="QOS67007.1"/>
    <property type="molecule type" value="Genomic_DNA"/>
</dbReference>
<dbReference type="RefSeq" id="WP_160942234.1">
    <property type="nucleotide sequence ID" value="NZ_CP063310.1"/>
</dbReference>
<gene>
    <name evidence="1" type="ORF">GS424_010660</name>
</gene>
<accession>A0A6L7ISX8</accession>
<protein>
    <recommendedName>
        <fullName evidence="3">Peptidase C39-like domain-containing protein</fullName>
    </recommendedName>
</protein>
<dbReference type="AlphaFoldDB" id="A0A6L7ISX8"/>
<dbReference type="Proteomes" id="UP000478463">
    <property type="component" value="Chromosome"/>
</dbReference>
<proteinExistence type="predicted"/>
<reference evidence="1 2" key="1">
    <citation type="submission" date="2020-10" db="EMBL/GenBank/DDBJ databases">
        <title>Eggerthella sp. nov., isolated from human feces.</title>
        <authorList>
            <person name="Yajun G."/>
        </authorList>
    </citation>
    <scope>NUCLEOTIDE SEQUENCE [LARGE SCALE GENOMIC DNA]</scope>
    <source>
        <strain evidence="1 2">HF-1101</strain>
    </source>
</reference>
<evidence type="ECO:0000313" key="1">
    <source>
        <dbReference type="EMBL" id="QOS67007.1"/>
    </source>
</evidence>